<dbReference type="GO" id="GO:0006355">
    <property type="term" value="P:regulation of DNA-templated transcription"/>
    <property type="evidence" value="ECO:0007669"/>
    <property type="project" value="InterPro"/>
</dbReference>
<dbReference type="STRING" id="40998.A0A2P7Z0U3"/>
<feature type="compositionally biased region" description="Low complexity" evidence="6">
    <location>
        <begin position="316"/>
        <end position="331"/>
    </location>
</feature>
<feature type="compositionally biased region" description="Basic residues" evidence="6">
    <location>
        <begin position="231"/>
        <end position="242"/>
    </location>
</feature>
<feature type="domain" description="C2H2-type" evidence="8">
    <location>
        <begin position="401"/>
        <end position="429"/>
    </location>
</feature>
<dbReference type="GO" id="GO:0005634">
    <property type="term" value="C:nucleus"/>
    <property type="evidence" value="ECO:0007669"/>
    <property type="project" value="UniProtKB-SubCell"/>
</dbReference>
<feature type="region of interest" description="Disordered" evidence="6">
    <location>
        <begin position="804"/>
        <end position="827"/>
    </location>
</feature>
<feature type="region of interest" description="Disordered" evidence="6">
    <location>
        <begin position="729"/>
        <end position="752"/>
    </location>
</feature>
<name>A0A2P7Z0U3_9PEZI</name>
<reference evidence="9 10" key="1">
    <citation type="submission" date="2017-05" db="EMBL/GenBank/DDBJ databases">
        <title>Draft genome sequence of Elsinoe australis.</title>
        <authorList>
            <person name="Cheng Q."/>
        </authorList>
    </citation>
    <scope>NUCLEOTIDE SEQUENCE [LARGE SCALE GENOMIC DNA]</scope>
    <source>
        <strain evidence="9 10">NL1</strain>
    </source>
</reference>
<accession>A0A2P7Z0U3</accession>
<dbReference type="PROSITE" id="PS50157">
    <property type="entry name" value="ZINC_FINGER_C2H2_2"/>
    <property type="match status" value="1"/>
</dbReference>
<dbReference type="InterPro" id="IPR001356">
    <property type="entry name" value="HD"/>
</dbReference>
<keyword evidence="4" id="KW-0863">Zinc-finger</keyword>
<feature type="compositionally biased region" description="Polar residues" evidence="6">
    <location>
        <begin position="340"/>
        <end position="349"/>
    </location>
</feature>
<keyword evidence="3 5" id="KW-0539">Nucleus</keyword>
<evidence type="ECO:0000259" key="7">
    <source>
        <dbReference type="PROSITE" id="PS50071"/>
    </source>
</evidence>
<feature type="compositionally biased region" description="Polar residues" evidence="6">
    <location>
        <begin position="729"/>
        <end position="742"/>
    </location>
</feature>
<organism evidence="9 10">
    <name type="scientific">Elsinoe australis</name>
    <dbReference type="NCBI Taxonomy" id="40998"/>
    <lineage>
        <taxon>Eukaryota</taxon>
        <taxon>Fungi</taxon>
        <taxon>Dikarya</taxon>
        <taxon>Ascomycota</taxon>
        <taxon>Pezizomycotina</taxon>
        <taxon>Dothideomycetes</taxon>
        <taxon>Dothideomycetidae</taxon>
        <taxon>Myriangiales</taxon>
        <taxon>Elsinoaceae</taxon>
        <taxon>Elsinoe</taxon>
    </lineage>
</organism>
<evidence type="ECO:0000256" key="3">
    <source>
        <dbReference type="ARBA" id="ARBA00023242"/>
    </source>
</evidence>
<evidence type="ECO:0000259" key="8">
    <source>
        <dbReference type="PROSITE" id="PS50157"/>
    </source>
</evidence>
<evidence type="ECO:0000256" key="1">
    <source>
        <dbReference type="ARBA" id="ARBA00023125"/>
    </source>
</evidence>
<evidence type="ECO:0000256" key="5">
    <source>
        <dbReference type="PROSITE-ProRule" id="PRU00108"/>
    </source>
</evidence>
<dbReference type="OrthoDB" id="5399138at2759"/>
<feature type="DNA-binding region" description="Homeobox" evidence="5">
    <location>
        <begin position="177"/>
        <end position="239"/>
    </location>
</feature>
<dbReference type="SUPFAM" id="SSF46689">
    <property type="entry name" value="Homeodomain-like"/>
    <property type="match status" value="1"/>
</dbReference>
<keyword evidence="2 5" id="KW-0371">Homeobox</keyword>
<dbReference type="InterPro" id="IPR009057">
    <property type="entry name" value="Homeodomain-like_sf"/>
</dbReference>
<evidence type="ECO:0000313" key="9">
    <source>
        <dbReference type="EMBL" id="PSK41831.1"/>
    </source>
</evidence>
<feature type="region of interest" description="Disordered" evidence="6">
    <location>
        <begin position="365"/>
        <end position="391"/>
    </location>
</feature>
<feature type="compositionally biased region" description="Basic and acidic residues" evidence="6">
    <location>
        <begin position="952"/>
        <end position="974"/>
    </location>
</feature>
<keyword evidence="4" id="KW-0479">Metal-binding</keyword>
<dbReference type="PROSITE" id="PS50071">
    <property type="entry name" value="HOMEOBOX_2"/>
    <property type="match status" value="1"/>
</dbReference>
<dbReference type="PANTHER" id="PTHR11850">
    <property type="entry name" value="HOMEOBOX PROTEIN TRANSCRIPTION FACTORS"/>
    <property type="match status" value="1"/>
</dbReference>
<proteinExistence type="predicted"/>
<gene>
    <name evidence="9" type="ORF">B9Z65_9217</name>
</gene>
<feature type="domain" description="Homeobox" evidence="7">
    <location>
        <begin position="175"/>
        <end position="238"/>
    </location>
</feature>
<keyword evidence="1 5" id="KW-0238">DNA-binding</keyword>
<dbReference type="GO" id="GO:0008270">
    <property type="term" value="F:zinc ion binding"/>
    <property type="evidence" value="ECO:0007669"/>
    <property type="project" value="UniProtKB-KW"/>
</dbReference>
<evidence type="ECO:0000256" key="6">
    <source>
        <dbReference type="SAM" id="MobiDB-lite"/>
    </source>
</evidence>
<feature type="region of interest" description="Disordered" evidence="6">
    <location>
        <begin position="949"/>
        <end position="974"/>
    </location>
</feature>
<dbReference type="InterPro" id="IPR008422">
    <property type="entry name" value="KN_HD"/>
</dbReference>
<dbReference type="AlphaFoldDB" id="A0A2P7Z0U3"/>
<dbReference type="InterPro" id="IPR013087">
    <property type="entry name" value="Znf_C2H2_type"/>
</dbReference>
<feature type="region of interest" description="Disordered" evidence="6">
    <location>
        <begin position="300"/>
        <end position="353"/>
    </location>
</feature>
<evidence type="ECO:0000256" key="2">
    <source>
        <dbReference type="ARBA" id="ARBA00023155"/>
    </source>
</evidence>
<feature type="region of interest" description="Disordered" evidence="6">
    <location>
        <begin position="230"/>
        <end position="257"/>
    </location>
</feature>
<dbReference type="CDD" id="cd00086">
    <property type="entry name" value="homeodomain"/>
    <property type="match status" value="1"/>
</dbReference>
<dbReference type="Pfam" id="PF05920">
    <property type="entry name" value="Homeobox_KN"/>
    <property type="match status" value="1"/>
</dbReference>
<dbReference type="EMBL" id="NHZQ01000342">
    <property type="protein sequence ID" value="PSK41831.1"/>
    <property type="molecule type" value="Genomic_DNA"/>
</dbReference>
<dbReference type="GO" id="GO:0003677">
    <property type="term" value="F:DNA binding"/>
    <property type="evidence" value="ECO:0007669"/>
    <property type="project" value="UniProtKB-UniRule"/>
</dbReference>
<dbReference type="SMART" id="SM00389">
    <property type="entry name" value="HOX"/>
    <property type="match status" value="1"/>
</dbReference>
<feature type="compositionally biased region" description="Low complexity" evidence="6">
    <location>
        <begin position="243"/>
        <end position="255"/>
    </location>
</feature>
<sequence length="1054" mass="116403">MSSTGDLSSTLEQDLQQLLTQELQTAAGDDSQVQKVVAEHNSPTPAAGALRIGHNDLYKGNTGDKDAEDYANFENWIPTFVKPGQPCDYCRSKGLDCHMYFGKITCTACNSLFRSCSFARVSRNENDPLPDANTTTTKYTQHVDTLHTVQEDICTERGAYTGTKTLRSKTTTNSDDGKKSAVRFSRAALKILRDWFEANQDHPYPTDEEKIDLINKTGLNPNQVTTWLANTRRRSKVGKGPRRSYSPGPSSRSKPITVPAAQMAKEWRDLNPFERWQHSPPENEPAPMEAIADAVKSSNYLPEHSQPSSGHDTGSREQASSSASFSGKPASVASMETGRESSGSRTNTTSSIAWSHGSSGSFGSFNSFGSGLHGKRDRGRRKRKVRAPLRKEASDDKKRIFQCTFCTDAFKTKYDWTRHEKTLHLSLEKWICAPLGPVVTDPTTGIKTCVYCRSENPSKSHLDEHGHSECESKGLEARTFYRKDHLRQHLRLMHHTTLQPMMESWKASADFIKSRCGFCDARFTSWIERNDHLAAHFREGAHMRDWKRCRGLDPDVAANVLNAMPPYLIGMERDSPVPFSASRGILSHQQMPMVGARPDDPEGWPASETLPRPPTFNTEKATCWEILTISLGQYVKAQADAGVVLTDEMLQAESRRILYGDDDAWNQTAADNPEWLDLFKKAHGLDIIPDKVNGVGKVVPEDWEFYGNLGLRIPFNVAQRAIANQQAMATPNSAGLPQSAPTPSLLPHQTDPDMPAVALVRTSFGTPEEQLRRWAEYRRGGPAAYEMSYRSYDELPIPASRAAHFAAPPRNPPSPIDGGGLLSDPTQEADGLRQLTPEEKQAWSQVADEFAASQLGGQEPGGGMAGFTTSAMEMEPSPALSQGDFSQTELDQMMSDFGMGGMDLGLDLSTTGTGSQTPSSGSQMLNTPLTGDMSMFDPFTFSTAFSAGVGKGDGHKGKSREEEWAGDMEHQRTEEADPMQWVNFEMIDDTRMAVEGQGEDVGGAEQGKVRQERDAMTLLREFNDRASRDMEMRGVHCGGVMGDVDELDFGEIQF</sequence>
<feature type="compositionally biased region" description="Polar residues" evidence="6">
    <location>
        <begin position="300"/>
        <end position="312"/>
    </location>
</feature>
<dbReference type="Gene3D" id="1.10.10.60">
    <property type="entry name" value="Homeodomain-like"/>
    <property type="match status" value="1"/>
</dbReference>
<keyword evidence="4" id="KW-0862">Zinc</keyword>
<evidence type="ECO:0000313" key="10">
    <source>
        <dbReference type="Proteomes" id="UP000243723"/>
    </source>
</evidence>
<dbReference type="SMART" id="SM00355">
    <property type="entry name" value="ZnF_C2H2"/>
    <property type="match status" value="2"/>
</dbReference>
<comment type="caution">
    <text evidence="9">The sequence shown here is derived from an EMBL/GenBank/DDBJ whole genome shotgun (WGS) entry which is preliminary data.</text>
</comment>
<comment type="subcellular location">
    <subcellularLocation>
        <location evidence="5">Nucleus</location>
    </subcellularLocation>
</comment>
<evidence type="ECO:0000256" key="4">
    <source>
        <dbReference type="PROSITE-ProRule" id="PRU00042"/>
    </source>
</evidence>
<feature type="compositionally biased region" description="Basic residues" evidence="6">
    <location>
        <begin position="373"/>
        <end position="388"/>
    </location>
</feature>
<dbReference type="Proteomes" id="UP000243723">
    <property type="component" value="Unassembled WGS sequence"/>
</dbReference>
<dbReference type="InterPro" id="IPR050224">
    <property type="entry name" value="TALE_homeobox"/>
</dbReference>
<protein>
    <submittedName>
        <fullName evidence="9">Homeobox protein knotted-1-like 7</fullName>
    </submittedName>
</protein>
<keyword evidence="10" id="KW-1185">Reference proteome</keyword>
<dbReference type="PROSITE" id="PS00028">
    <property type="entry name" value="ZINC_FINGER_C2H2_1"/>
    <property type="match status" value="2"/>
</dbReference>